<feature type="region of interest" description="Disordered" evidence="1">
    <location>
        <begin position="176"/>
        <end position="224"/>
    </location>
</feature>
<evidence type="ECO:0000313" key="4">
    <source>
        <dbReference type="Proteomes" id="UP001296104"/>
    </source>
</evidence>
<feature type="compositionally biased region" description="Gly residues" evidence="1">
    <location>
        <begin position="209"/>
        <end position="220"/>
    </location>
</feature>
<evidence type="ECO:0000313" key="3">
    <source>
        <dbReference type="EMBL" id="CAK3943305.1"/>
    </source>
</evidence>
<name>A0AAI9E9E8_9PEZI</name>
<sequence>MSKRSLLTHITPLPPSISRQTAIAQLHDHASMIKLNPLVLRHEECPPPKAASPDEAAHAIWYQITDQITYLPYIPGMKGEVVYKACFYNLPNGLQTHTFAPAGVDIRGKWTVRGNMPGEPREERELGEVDVPREGLYVREEVDLSCSIFMSAFIRRSIKKAHGEMAEKLIARAKEMQESGQFPTATEAAGRSQSQAPVATGQPQTTVAGTGGERGGGGEQDGSLQQHGLALNHRTTLHHSYVPHCACEGTAHGRSCPLFTPSDTYRQSYFDPQLKPGIHPTPFYPPSVPSSLSHSQSSSASHSFERGHPQELYGSAGMNQCLCTGGLHEDGCAFYPGLRLPGLTPSSLPATPSASSALQSRPMSPLPPPQPRHSEDILSSGLGQDWIPQGHVALAELSANRASLDVESRGPLTPHFSRPFRNG</sequence>
<dbReference type="AlphaFoldDB" id="A0AAI9E9E8"/>
<evidence type="ECO:0000259" key="2">
    <source>
        <dbReference type="Pfam" id="PF23155"/>
    </source>
</evidence>
<feature type="domain" description="DUF7053" evidence="2">
    <location>
        <begin position="2"/>
        <end position="174"/>
    </location>
</feature>
<evidence type="ECO:0000256" key="1">
    <source>
        <dbReference type="SAM" id="MobiDB-lite"/>
    </source>
</evidence>
<organism evidence="3 4">
    <name type="scientific">Lecanosticta acicola</name>
    <dbReference type="NCBI Taxonomy" id="111012"/>
    <lineage>
        <taxon>Eukaryota</taxon>
        <taxon>Fungi</taxon>
        <taxon>Dikarya</taxon>
        <taxon>Ascomycota</taxon>
        <taxon>Pezizomycotina</taxon>
        <taxon>Dothideomycetes</taxon>
        <taxon>Dothideomycetidae</taxon>
        <taxon>Mycosphaerellales</taxon>
        <taxon>Mycosphaerellaceae</taxon>
        <taxon>Lecanosticta</taxon>
    </lineage>
</organism>
<dbReference type="PANTHER" id="PTHR38117:SF2">
    <property type="entry name" value="NACHT AND WD40 DOMAIN PROTEIN"/>
    <property type="match status" value="1"/>
</dbReference>
<feature type="region of interest" description="Disordered" evidence="1">
    <location>
        <begin position="346"/>
        <end position="383"/>
    </location>
</feature>
<feature type="region of interest" description="Disordered" evidence="1">
    <location>
        <begin position="270"/>
        <end position="308"/>
    </location>
</feature>
<dbReference type="InterPro" id="IPR055481">
    <property type="entry name" value="DUF7053"/>
</dbReference>
<comment type="caution">
    <text evidence="3">The sequence shown here is derived from an EMBL/GenBank/DDBJ whole genome shotgun (WGS) entry which is preliminary data.</text>
</comment>
<keyword evidence="4" id="KW-1185">Reference proteome</keyword>
<feature type="compositionally biased region" description="Low complexity" evidence="1">
    <location>
        <begin position="289"/>
        <end position="302"/>
    </location>
</feature>
<dbReference type="Proteomes" id="UP001296104">
    <property type="component" value="Unassembled WGS sequence"/>
</dbReference>
<feature type="compositionally biased region" description="Polar residues" evidence="1">
    <location>
        <begin position="191"/>
        <end position="208"/>
    </location>
</feature>
<protein>
    <recommendedName>
        <fullName evidence="2">DUF7053 domain-containing protein</fullName>
    </recommendedName>
</protein>
<dbReference type="Pfam" id="PF23155">
    <property type="entry name" value="DUF7053"/>
    <property type="match status" value="1"/>
</dbReference>
<accession>A0AAI9E9E8</accession>
<proteinExistence type="predicted"/>
<gene>
    <name evidence="3" type="ORF">LECACI_7A003141</name>
</gene>
<feature type="compositionally biased region" description="Low complexity" evidence="1">
    <location>
        <begin position="346"/>
        <end position="363"/>
    </location>
</feature>
<dbReference type="PANTHER" id="PTHR38117">
    <property type="entry name" value="NACHT AND WD40 DOMAIN PROTEIN"/>
    <property type="match status" value="1"/>
</dbReference>
<reference evidence="3" key="1">
    <citation type="submission" date="2023-11" db="EMBL/GenBank/DDBJ databases">
        <authorList>
            <person name="Alioto T."/>
            <person name="Alioto T."/>
            <person name="Gomez Garrido J."/>
        </authorList>
    </citation>
    <scope>NUCLEOTIDE SEQUENCE</scope>
</reference>
<dbReference type="EMBL" id="CAVMBE010000015">
    <property type="protein sequence ID" value="CAK3943305.1"/>
    <property type="molecule type" value="Genomic_DNA"/>
</dbReference>